<dbReference type="Proteomes" id="UP001345963">
    <property type="component" value="Unassembled WGS sequence"/>
</dbReference>
<keyword evidence="3" id="KW-1185">Reference proteome</keyword>
<sequence>MGTPPQVSFFPEKPTKRYPHSASSTYSPAPSTPAASRPHHTAHRDGKAWAQRNATLAPAHRHNRTDTIEHRALNGTPDPTPRWGKLTGQEVPGQQQAPGTSIPHHAPATTLTHHITATATIVSLSDELTPPSYFPMSKGIAQSSSPSNGSGLP</sequence>
<accession>A0ABU7CN66</accession>
<feature type="region of interest" description="Disordered" evidence="1">
    <location>
        <begin position="1"/>
        <end position="106"/>
    </location>
</feature>
<protein>
    <submittedName>
        <fullName evidence="2">Uncharacterized protein</fullName>
    </submittedName>
</protein>
<dbReference type="EMBL" id="JAHUTI010097329">
    <property type="protein sequence ID" value="MED6262974.1"/>
    <property type="molecule type" value="Genomic_DNA"/>
</dbReference>
<organism evidence="2 3">
    <name type="scientific">Ataeniobius toweri</name>
    <dbReference type="NCBI Taxonomy" id="208326"/>
    <lineage>
        <taxon>Eukaryota</taxon>
        <taxon>Metazoa</taxon>
        <taxon>Chordata</taxon>
        <taxon>Craniata</taxon>
        <taxon>Vertebrata</taxon>
        <taxon>Euteleostomi</taxon>
        <taxon>Actinopterygii</taxon>
        <taxon>Neopterygii</taxon>
        <taxon>Teleostei</taxon>
        <taxon>Neoteleostei</taxon>
        <taxon>Acanthomorphata</taxon>
        <taxon>Ovalentaria</taxon>
        <taxon>Atherinomorphae</taxon>
        <taxon>Cyprinodontiformes</taxon>
        <taxon>Goodeidae</taxon>
        <taxon>Ataeniobius</taxon>
    </lineage>
</organism>
<gene>
    <name evidence="2" type="ORF">ATANTOWER_031436</name>
</gene>
<evidence type="ECO:0000313" key="3">
    <source>
        <dbReference type="Proteomes" id="UP001345963"/>
    </source>
</evidence>
<reference evidence="2 3" key="1">
    <citation type="submission" date="2021-07" db="EMBL/GenBank/DDBJ databases">
        <authorList>
            <person name="Palmer J.M."/>
        </authorList>
    </citation>
    <scope>NUCLEOTIDE SEQUENCE [LARGE SCALE GENOMIC DNA]</scope>
    <source>
        <strain evidence="2 3">AT_MEX2019</strain>
        <tissue evidence="2">Muscle</tissue>
    </source>
</reference>
<feature type="compositionally biased region" description="Low complexity" evidence="1">
    <location>
        <begin position="20"/>
        <end position="36"/>
    </location>
</feature>
<evidence type="ECO:0000313" key="2">
    <source>
        <dbReference type="EMBL" id="MED6262974.1"/>
    </source>
</evidence>
<comment type="caution">
    <text evidence="2">The sequence shown here is derived from an EMBL/GenBank/DDBJ whole genome shotgun (WGS) entry which is preliminary data.</text>
</comment>
<name>A0ABU7CN66_9TELE</name>
<evidence type="ECO:0000256" key="1">
    <source>
        <dbReference type="SAM" id="MobiDB-lite"/>
    </source>
</evidence>
<proteinExistence type="predicted"/>